<protein>
    <submittedName>
        <fullName evidence="1">Uncharacterized protein</fullName>
    </submittedName>
</protein>
<organism evidence="1">
    <name type="scientific">Anguilla anguilla</name>
    <name type="common">European freshwater eel</name>
    <name type="synonym">Muraena anguilla</name>
    <dbReference type="NCBI Taxonomy" id="7936"/>
    <lineage>
        <taxon>Eukaryota</taxon>
        <taxon>Metazoa</taxon>
        <taxon>Chordata</taxon>
        <taxon>Craniata</taxon>
        <taxon>Vertebrata</taxon>
        <taxon>Euteleostomi</taxon>
        <taxon>Actinopterygii</taxon>
        <taxon>Neopterygii</taxon>
        <taxon>Teleostei</taxon>
        <taxon>Anguilliformes</taxon>
        <taxon>Anguillidae</taxon>
        <taxon>Anguilla</taxon>
    </lineage>
</organism>
<sequence length="40" mass="4528">MSVYMIENFTDILDEGQCFIKQILSQGLIFVGVLFVNSNT</sequence>
<dbReference type="EMBL" id="GBXM01109182">
    <property type="protein sequence ID" value="JAG99394.1"/>
    <property type="molecule type" value="Transcribed_RNA"/>
</dbReference>
<reference evidence="1" key="1">
    <citation type="submission" date="2014-11" db="EMBL/GenBank/DDBJ databases">
        <authorList>
            <person name="Amaro Gonzalez C."/>
        </authorList>
    </citation>
    <scope>NUCLEOTIDE SEQUENCE</scope>
</reference>
<dbReference type="AlphaFoldDB" id="A0A0E9P5S1"/>
<proteinExistence type="predicted"/>
<evidence type="ECO:0000313" key="1">
    <source>
        <dbReference type="EMBL" id="JAG99394.1"/>
    </source>
</evidence>
<reference evidence="1" key="2">
    <citation type="journal article" date="2015" name="Fish Shellfish Immunol.">
        <title>Early steps in the European eel (Anguilla anguilla)-Vibrio vulnificus interaction in the gills: Role of the RtxA13 toxin.</title>
        <authorList>
            <person name="Callol A."/>
            <person name="Pajuelo D."/>
            <person name="Ebbesson L."/>
            <person name="Teles M."/>
            <person name="MacKenzie S."/>
            <person name="Amaro C."/>
        </authorList>
    </citation>
    <scope>NUCLEOTIDE SEQUENCE</scope>
</reference>
<accession>A0A0E9P5S1</accession>
<name>A0A0E9P5S1_ANGAN</name>